<dbReference type="SUPFAM" id="SSF56436">
    <property type="entry name" value="C-type lectin-like"/>
    <property type="match status" value="1"/>
</dbReference>
<evidence type="ECO:0000259" key="3">
    <source>
        <dbReference type="PROSITE" id="PS50041"/>
    </source>
</evidence>
<dbReference type="SMART" id="SM00034">
    <property type="entry name" value="CLECT"/>
    <property type="match status" value="1"/>
</dbReference>
<protein>
    <recommendedName>
        <fullName evidence="3">C-type lectin domain-containing protein</fullName>
    </recommendedName>
</protein>
<keyword evidence="2" id="KW-0472">Membrane</keyword>
<dbReference type="PROSITE" id="PS00615">
    <property type="entry name" value="C_TYPE_LECTIN_1"/>
    <property type="match status" value="1"/>
</dbReference>
<evidence type="ECO:0000256" key="2">
    <source>
        <dbReference type="SAM" id="Phobius"/>
    </source>
</evidence>
<dbReference type="InterPro" id="IPR001304">
    <property type="entry name" value="C-type_lectin-like"/>
</dbReference>
<evidence type="ECO:0000313" key="5">
    <source>
        <dbReference type="Proteomes" id="UP000264800"/>
    </source>
</evidence>
<keyword evidence="2" id="KW-0812">Transmembrane</keyword>
<sequence>MKELTFEREVLISFSSYLFLLLLIFCTFLTQTSTYSEKKTFADCCVLFLFTEQRSSKYILVETLQTWHDAKNYCRSKNTDLAKVRNTLENDEVYKMLEKASWIGLHRKLWSKWSDQSPATFTNWNKGQPDNTGSSKTSCAAVNTTTGMWWNVACDTEQEFICEKLILSKRRFKLRLQSETDLNDPTAQQQILEQVP</sequence>
<dbReference type="GeneTree" id="ENSGT00940000177381"/>
<keyword evidence="2" id="KW-1133">Transmembrane helix</keyword>
<evidence type="ECO:0000256" key="1">
    <source>
        <dbReference type="ARBA" id="ARBA00023157"/>
    </source>
</evidence>
<keyword evidence="1" id="KW-1015">Disulfide bond</keyword>
<name>A0A3Q3EI00_KRYMA</name>
<reference evidence="4" key="1">
    <citation type="submission" date="2025-08" db="UniProtKB">
        <authorList>
            <consortium name="Ensembl"/>
        </authorList>
    </citation>
    <scope>IDENTIFICATION</scope>
</reference>
<reference evidence="4" key="2">
    <citation type="submission" date="2025-09" db="UniProtKB">
        <authorList>
            <consortium name="Ensembl"/>
        </authorList>
    </citation>
    <scope>IDENTIFICATION</scope>
</reference>
<feature type="domain" description="C-type lectin" evidence="3">
    <location>
        <begin position="53"/>
        <end position="163"/>
    </location>
</feature>
<feature type="transmembrane region" description="Helical" evidence="2">
    <location>
        <begin position="12"/>
        <end position="30"/>
    </location>
</feature>
<dbReference type="PANTHER" id="PTHR45784">
    <property type="entry name" value="C-TYPE LECTIN DOMAIN FAMILY 20 MEMBER A-RELATED"/>
    <property type="match status" value="1"/>
</dbReference>
<dbReference type="AlphaFoldDB" id="A0A3Q3EI00"/>
<dbReference type="PANTHER" id="PTHR45784:SF5">
    <property type="entry name" value="C-TYPE LECTIN DOMAIN FAMILY 20 MEMBER A-RELATED"/>
    <property type="match status" value="1"/>
</dbReference>
<dbReference type="InterPro" id="IPR016186">
    <property type="entry name" value="C-type_lectin-like/link_sf"/>
</dbReference>
<dbReference type="InterPro" id="IPR016187">
    <property type="entry name" value="CTDL_fold"/>
</dbReference>
<accession>A0A3Q3EI00</accession>
<dbReference type="PROSITE" id="PS50041">
    <property type="entry name" value="C_TYPE_LECTIN_2"/>
    <property type="match status" value="1"/>
</dbReference>
<dbReference type="Pfam" id="PF00059">
    <property type="entry name" value="Lectin_C"/>
    <property type="match status" value="1"/>
</dbReference>
<proteinExistence type="predicted"/>
<dbReference type="Ensembl" id="ENSKMAT00000001655.1">
    <property type="protein sequence ID" value="ENSKMAP00000001612.1"/>
    <property type="gene ID" value="ENSKMAG00000001268.1"/>
</dbReference>
<dbReference type="Gene3D" id="3.10.100.10">
    <property type="entry name" value="Mannose-Binding Protein A, subunit A"/>
    <property type="match status" value="1"/>
</dbReference>
<dbReference type="InterPro" id="IPR018378">
    <property type="entry name" value="C-type_lectin_CS"/>
</dbReference>
<dbReference type="CDD" id="cd00037">
    <property type="entry name" value="CLECT"/>
    <property type="match status" value="1"/>
</dbReference>
<organism evidence="4 5">
    <name type="scientific">Kryptolebias marmoratus</name>
    <name type="common">Mangrove killifish</name>
    <name type="synonym">Rivulus marmoratus</name>
    <dbReference type="NCBI Taxonomy" id="37003"/>
    <lineage>
        <taxon>Eukaryota</taxon>
        <taxon>Metazoa</taxon>
        <taxon>Chordata</taxon>
        <taxon>Craniata</taxon>
        <taxon>Vertebrata</taxon>
        <taxon>Euteleostomi</taxon>
        <taxon>Actinopterygii</taxon>
        <taxon>Neopterygii</taxon>
        <taxon>Teleostei</taxon>
        <taxon>Neoteleostei</taxon>
        <taxon>Acanthomorphata</taxon>
        <taxon>Ovalentaria</taxon>
        <taxon>Atherinomorphae</taxon>
        <taxon>Cyprinodontiformes</taxon>
        <taxon>Rivulidae</taxon>
        <taxon>Kryptolebias</taxon>
    </lineage>
</organism>
<keyword evidence="5" id="KW-1185">Reference proteome</keyword>
<evidence type="ECO:0000313" key="4">
    <source>
        <dbReference type="Ensembl" id="ENSKMAP00000001612.1"/>
    </source>
</evidence>
<dbReference type="Proteomes" id="UP000264800">
    <property type="component" value="Unplaced"/>
</dbReference>
<dbReference type="OMA" id="ANCGETH"/>